<dbReference type="InterPro" id="IPR001810">
    <property type="entry name" value="F-box_dom"/>
</dbReference>
<feature type="compositionally biased region" description="Acidic residues" evidence="2">
    <location>
        <begin position="421"/>
        <end position="438"/>
    </location>
</feature>
<dbReference type="InterPro" id="IPR032675">
    <property type="entry name" value="LRR_dom_sf"/>
</dbReference>
<protein>
    <recommendedName>
        <fullName evidence="3">F-box domain-containing protein</fullName>
    </recommendedName>
</protein>
<evidence type="ECO:0000256" key="1">
    <source>
        <dbReference type="SAM" id="Coils"/>
    </source>
</evidence>
<evidence type="ECO:0000313" key="4">
    <source>
        <dbReference type="EMBL" id="CAG2192395.1"/>
    </source>
</evidence>
<dbReference type="Pfam" id="PF12937">
    <property type="entry name" value="F-box-like"/>
    <property type="match status" value="1"/>
</dbReference>
<keyword evidence="5" id="KW-1185">Reference proteome</keyword>
<comment type="caution">
    <text evidence="4">The sequence shown here is derived from an EMBL/GenBank/DDBJ whole genome shotgun (WGS) entry which is preliminary data.</text>
</comment>
<keyword evidence="1" id="KW-0175">Coiled coil</keyword>
<feature type="coiled-coil region" evidence="1">
    <location>
        <begin position="521"/>
        <end position="548"/>
    </location>
</feature>
<gene>
    <name evidence="4" type="ORF">MEDL_7560</name>
</gene>
<dbReference type="PANTHER" id="PTHR10773">
    <property type="entry name" value="DNA-DIRECTED RNA POLYMERASES I, II, AND III SUBUNIT RPABC2"/>
    <property type="match status" value="1"/>
</dbReference>
<dbReference type="AlphaFoldDB" id="A0A8S3Q8R0"/>
<dbReference type="PANTHER" id="PTHR10773:SF19">
    <property type="match status" value="1"/>
</dbReference>
<accession>A0A8S3Q8R0</accession>
<reference evidence="4" key="1">
    <citation type="submission" date="2021-03" db="EMBL/GenBank/DDBJ databases">
        <authorList>
            <person name="Bekaert M."/>
        </authorList>
    </citation>
    <scope>NUCLEOTIDE SEQUENCE</scope>
</reference>
<name>A0A8S3Q8R0_MYTED</name>
<dbReference type="OrthoDB" id="6108636at2759"/>
<dbReference type="Proteomes" id="UP000683360">
    <property type="component" value="Unassembled WGS sequence"/>
</dbReference>
<evidence type="ECO:0000256" key="2">
    <source>
        <dbReference type="SAM" id="MobiDB-lite"/>
    </source>
</evidence>
<feature type="compositionally biased region" description="Polar residues" evidence="2">
    <location>
        <begin position="407"/>
        <end position="417"/>
    </location>
</feature>
<feature type="region of interest" description="Disordered" evidence="2">
    <location>
        <begin position="394"/>
        <end position="482"/>
    </location>
</feature>
<dbReference type="Gene3D" id="3.80.10.10">
    <property type="entry name" value="Ribonuclease Inhibitor"/>
    <property type="match status" value="1"/>
</dbReference>
<dbReference type="SUPFAM" id="SSF52047">
    <property type="entry name" value="RNI-like"/>
    <property type="match status" value="1"/>
</dbReference>
<feature type="domain" description="F-box" evidence="3">
    <location>
        <begin position="107"/>
        <end position="155"/>
    </location>
</feature>
<dbReference type="PROSITE" id="PS50181">
    <property type="entry name" value="FBOX"/>
    <property type="match status" value="1"/>
</dbReference>
<proteinExistence type="predicted"/>
<dbReference type="EMBL" id="CAJPWZ010000384">
    <property type="protein sequence ID" value="CAG2192395.1"/>
    <property type="molecule type" value="Genomic_DNA"/>
</dbReference>
<dbReference type="Gene3D" id="1.20.1280.50">
    <property type="match status" value="1"/>
</dbReference>
<organism evidence="4 5">
    <name type="scientific">Mytilus edulis</name>
    <name type="common">Blue mussel</name>
    <dbReference type="NCBI Taxonomy" id="6550"/>
    <lineage>
        <taxon>Eukaryota</taxon>
        <taxon>Metazoa</taxon>
        <taxon>Spiralia</taxon>
        <taxon>Lophotrochozoa</taxon>
        <taxon>Mollusca</taxon>
        <taxon>Bivalvia</taxon>
        <taxon>Autobranchia</taxon>
        <taxon>Pteriomorphia</taxon>
        <taxon>Mytilida</taxon>
        <taxon>Mytiloidea</taxon>
        <taxon>Mytilidae</taxon>
        <taxon>Mytilinae</taxon>
        <taxon>Mytilus</taxon>
    </lineage>
</organism>
<evidence type="ECO:0000313" key="5">
    <source>
        <dbReference type="Proteomes" id="UP000683360"/>
    </source>
</evidence>
<sequence>MHLKDNKLVLKASYIECLILERTACVSKLICELLETKEHPLPVILQGSLFDSKKIQSQVKVDLKDKNCINCTCVNELVNSHVLEMIFYGLAHGKFYMVQNLLDDCHLLPILNLPDVPLIRIFFFLDLEDLVLVVNRVCKRFYHLIKSTPVLWRVFEFYWPQVIKEEDLPYIFRHSKSFRVFNIGYCTYSGRLSVFDYSFISSLSCARKLTWLNLTRTSISSTCFLQYLPNLEILDLSECENLIDCDFHVVSQCHKLQNLYLSFDKVNPKTIKDIVSCIPQLEILDISVSNDQELASIIQNTDDNCTIIIVDENNNFQFTDSTVNNIFETNLNESFDLNEEHSTEHIYANVQILNPTTSSTCSNELQNDSTDNFIYTAVALPNENKTIASRNAEEIDEDPSHQGEGNGNNTTRKQNVKNTEEQNEDTIEEQNVETNENDETMRGRKRKRQSELWKQNLRKRRRQSGMEYVNTRGKTQRKREVKQGTKDCKGGCRFKCSKNISETERKAIFKTFWSYSDSEKNAFYGNNIEKLKKERKRTNKEISRKQFTYKYHLPKECSKLRICKEFFLSTLDISGRRIQWFFDKKSPQFEDKRGRHVKRKISDESKDRIRNHINSFPRMDSHYCRSSVKRQYLDPCLSIAKMYELYVLTCNTTDVTPEKYHTYKNIFNFEFNLGFHTPKKDRCDHCEEYKSNKLINQVGEDLKMKYELHIAGKSNTKVERDNDRSSDKAVLCFDMENVITCPRANISNFFYKRKLNVFNLTGHFSLNKCAYNAIWPEHIAGRGANEISSALLKILEKVLEDFPSLETITLWSDSCIPQNRNSIVISALQHFMRSDRSYSLKSVEQKFSEPGHSSIQEVDCVHSHIEKALNLSEIFSPVSFLRILTKVRKRSMKVIQLQPEHFFDFQTASRTFKYNSVPFTKVKYLKLEVEKPLHVLYKVSFSDESFKEVSIVAQNTRKKQKTVVMPKVNMLTKSNLLSKEKVKDLKDMLKYMPLDDRKYYETVFKSYK</sequence>
<evidence type="ECO:0000259" key="3">
    <source>
        <dbReference type="PROSITE" id="PS50181"/>
    </source>
</evidence>